<accession>A0ABV1XKG8</accession>
<evidence type="ECO:0000313" key="2">
    <source>
        <dbReference type="EMBL" id="MER7372103.1"/>
    </source>
</evidence>
<protein>
    <recommendedName>
        <fullName evidence="4">Secreted protein</fullName>
    </recommendedName>
</protein>
<evidence type="ECO:0000313" key="3">
    <source>
        <dbReference type="Proteomes" id="UP001486207"/>
    </source>
</evidence>
<keyword evidence="1" id="KW-0472">Membrane</keyword>
<organism evidence="2 3">
    <name type="scientific">Streptomyces lanatus</name>
    <dbReference type="NCBI Taxonomy" id="66900"/>
    <lineage>
        <taxon>Bacteria</taxon>
        <taxon>Bacillati</taxon>
        <taxon>Actinomycetota</taxon>
        <taxon>Actinomycetes</taxon>
        <taxon>Kitasatosporales</taxon>
        <taxon>Streptomycetaceae</taxon>
        <taxon>Streptomyces</taxon>
    </lineage>
</organism>
<keyword evidence="3" id="KW-1185">Reference proteome</keyword>
<gene>
    <name evidence="2" type="ORF">ABT384_05495</name>
</gene>
<proteinExistence type="predicted"/>
<dbReference type="EMBL" id="JBEPFB010000002">
    <property type="protein sequence ID" value="MER7372103.1"/>
    <property type="molecule type" value="Genomic_DNA"/>
</dbReference>
<keyword evidence="1" id="KW-0812">Transmembrane</keyword>
<keyword evidence="1" id="KW-1133">Transmembrane helix</keyword>
<sequence>MSGRRRLWLWAVAVWVMLVAVAGGATLWLRDSAEPPGPYRWEYASPRPSLPEPVCTDATPDENGRGACVVARLP</sequence>
<evidence type="ECO:0008006" key="4">
    <source>
        <dbReference type="Google" id="ProtNLM"/>
    </source>
</evidence>
<dbReference type="RefSeq" id="WP_229911744.1">
    <property type="nucleotide sequence ID" value="NZ_BNBM01000003.1"/>
</dbReference>
<feature type="transmembrane region" description="Helical" evidence="1">
    <location>
        <begin position="7"/>
        <end position="29"/>
    </location>
</feature>
<comment type="caution">
    <text evidence="2">The sequence shown here is derived from an EMBL/GenBank/DDBJ whole genome shotgun (WGS) entry which is preliminary data.</text>
</comment>
<evidence type="ECO:0000256" key="1">
    <source>
        <dbReference type="SAM" id="Phobius"/>
    </source>
</evidence>
<name>A0ABV1XKG8_9ACTN</name>
<reference evidence="2 3" key="1">
    <citation type="submission" date="2024-06" db="EMBL/GenBank/DDBJ databases">
        <title>The Natural Products Discovery Center: Release of the First 8490 Sequenced Strains for Exploring Actinobacteria Biosynthetic Diversity.</title>
        <authorList>
            <person name="Kalkreuter E."/>
            <person name="Kautsar S.A."/>
            <person name="Yang D."/>
            <person name="Bader C.D."/>
            <person name="Teijaro C.N."/>
            <person name="Fluegel L."/>
            <person name="Davis C.M."/>
            <person name="Simpson J.R."/>
            <person name="Lauterbach L."/>
            <person name="Steele A.D."/>
            <person name="Gui C."/>
            <person name="Meng S."/>
            <person name="Li G."/>
            <person name="Viehrig K."/>
            <person name="Ye F."/>
            <person name="Su P."/>
            <person name="Kiefer A.F."/>
            <person name="Nichols A."/>
            <person name="Cepeda A.J."/>
            <person name="Yan W."/>
            <person name="Fan B."/>
            <person name="Jiang Y."/>
            <person name="Adhikari A."/>
            <person name="Zheng C.-J."/>
            <person name="Schuster L."/>
            <person name="Cowan T.M."/>
            <person name="Smanski M.J."/>
            <person name="Chevrette M.G."/>
            <person name="De Carvalho L.P.S."/>
            <person name="Shen B."/>
        </authorList>
    </citation>
    <scope>NUCLEOTIDE SEQUENCE [LARGE SCALE GENOMIC DNA]</scope>
    <source>
        <strain evidence="2 3">NPDC000155</strain>
    </source>
</reference>
<dbReference type="Proteomes" id="UP001486207">
    <property type="component" value="Unassembled WGS sequence"/>
</dbReference>